<sequence>MAKKIEEAKMINVKALVYLKYNKNCYKIDDEFQVNEDDLEEMGEKGLIGPGKEVLKEDLNDAPEELGADVLSPKEGE</sequence>
<dbReference type="EMBL" id="CP015756">
    <property type="protein sequence ID" value="APC41063.1"/>
    <property type="molecule type" value="Genomic_DNA"/>
</dbReference>
<dbReference type="Pfam" id="PF23843">
    <property type="entry name" value="DUF7210"/>
    <property type="match status" value="1"/>
</dbReference>
<dbReference type="AlphaFoldDB" id="A0A1J0GIF7"/>
<proteinExistence type="predicted"/>
<keyword evidence="3" id="KW-1185">Reference proteome</keyword>
<evidence type="ECO:0000313" key="3">
    <source>
        <dbReference type="Proteomes" id="UP000182569"/>
    </source>
</evidence>
<name>A0A1J0GIF7_9CLOT</name>
<evidence type="ECO:0000313" key="2">
    <source>
        <dbReference type="EMBL" id="APC41063.1"/>
    </source>
</evidence>
<dbReference type="InterPro" id="IPR055634">
    <property type="entry name" value="DUF7210"/>
</dbReference>
<gene>
    <name evidence="2" type="ORF">A7L45_13755</name>
</gene>
<dbReference type="RefSeq" id="WP_071613357.1">
    <property type="nucleotide sequence ID" value="NZ_CP015756.1"/>
</dbReference>
<reference evidence="3" key="1">
    <citation type="journal article" date="2016" name="Front. Microbiol.">
        <title>Complete Genome Sequence of Clostridium estertheticum DSM 8809, a Microbe Identified in Spoiled Vacuum Packed Beef.</title>
        <authorList>
            <person name="Yu Z."/>
            <person name="Gunn L."/>
            <person name="Brennan E."/>
            <person name="Reid R."/>
            <person name="Wall P.G."/>
            <person name="Gaora O.P."/>
            <person name="Hurley D."/>
            <person name="Bolton D."/>
            <person name="Fanning S."/>
        </authorList>
    </citation>
    <scope>NUCLEOTIDE SEQUENCE [LARGE SCALE GENOMIC DNA]</scope>
    <source>
        <strain evidence="3">DSM 8809</strain>
    </source>
</reference>
<feature type="domain" description="DUF7210" evidence="1">
    <location>
        <begin position="12"/>
        <end position="48"/>
    </location>
</feature>
<organism evidence="2 3">
    <name type="scientific">Clostridium estertheticum subsp. estertheticum</name>
    <dbReference type="NCBI Taxonomy" id="1552"/>
    <lineage>
        <taxon>Bacteria</taxon>
        <taxon>Bacillati</taxon>
        <taxon>Bacillota</taxon>
        <taxon>Clostridia</taxon>
        <taxon>Eubacteriales</taxon>
        <taxon>Clostridiaceae</taxon>
        <taxon>Clostridium</taxon>
    </lineage>
</organism>
<protein>
    <recommendedName>
        <fullName evidence="1">DUF7210 domain-containing protein</fullName>
    </recommendedName>
</protein>
<evidence type="ECO:0000259" key="1">
    <source>
        <dbReference type="Pfam" id="PF23843"/>
    </source>
</evidence>
<dbReference type="Proteomes" id="UP000182569">
    <property type="component" value="Chromosome"/>
</dbReference>
<accession>A0A1J0GIF7</accession>
<dbReference type="STRING" id="1552.A7L45_13755"/>
<dbReference type="KEGG" id="ceu:A7L45_13755"/>